<proteinExistence type="predicted"/>
<dbReference type="Gene3D" id="3.40.50.150">
    <property type="entry name" value="Vaccinia Virus protein VP39"/>
    <property type="match status" value="1"/>
</dbReference>
<organism evidence="2 3">
    <name type="scientific">Croceibacterium mercuriale</name>
    <dbReference type="NCBI Taxonomy" id="1572751"/>
    <lineage>
        <taxon>Bacteria</taxon>
        <taxon>Pseudomonadati</taxon>
        <taxon>Pseudomonadota</taxon>
        <taxon>Alphaproteobacteria</taxon>
        <taxon>Sphingomonadales</taxon>
        <taxon>Erythrobacteraceae</taxon>
        <taxon>Croceibacterium</taxon>
    </lineage>
</organism>
<reference evidence="2 3" key="1">
    <citation type="submission" date="2014-11" db="EMBL/GenBank/DDBJ databases">
        <title>Draft genome sequence of Kirrobacter mercurialis.</title>
        <authorList>
            <person name="Coil D.A."/>
            <person name="Eisen J.A."/>
        </authorList>
    </citation>
    <scope>NUCLEOTIDE SEQUENCE [LARGE SCALE GENOMIC DNA]</scope>
    <source>
        <strain evidence="2 3">Coronado</strain>
    </source>
</reference>
<dbReference type="InterPro" id="IPR029063">
    <property type="entry name" value="SAM-dependent_MTases_sf"/>
</dbReference>
<evidence type="ECO:0000313" key="2">
    <source>
        <dbReference type="EMBL" id="KHL24630.1"/>
    </source>
</evidence>
<dbReference type="AlphaFoldDB" id="A0A0B2BXR2"/>
<dbReference type="Pfam" id="PF13489">
    <property type="entry name" value="Methyltransf_23"/>
    <property type="match status" value="1"/>
</dbReference>
<dbReference type="SUPFAM" id="SSF53335">
    <property type="entry name" value="S-adenosyl-L-methionine-dependent methyltransferases"/>
    <property type="match status" value="1"/>
</dbReference>
<gene>
    <name evidence="2" type="ORF">PK98_11725</name>
</gene>
<dbReference type="InterPro" id="IPR050834">
    <property type="entry name" value="Glycosyltransf_2"/>
</dbReference>
<evidence type="ECO:0000259" key="1">
    <source>
        <dbReference type="Pfam" id="PF00535"/>
    </source>
</evidence>
<dbReference type="Gene3D" id="3.90.550.10">
    <property type="entry name" value="Spore Coat Polysaccharide Biosynthesis Protein SpsA, Chain A"/>
    <property type="match status" value="1"/>
</dbReference>
<dbReference type="EMBL" id="JTDN01000002">
    <property type="protein sequence ID" value="KHL24630.1"/>
    <property type="molecule type" value="Genomic_DNA"/>
</dbReference>
<dbReference type="CDD" id="cd02440">
    <property type="entry name" value="AdoMet_MTases"/>
    <property type="match status" value="1"/>
</dbReference>
<evidence type="ECO:0000313" key="3">
    <source>
        <dbReference type="Proteomes" id="UP000030988"/>
    </source>
</evidence>
<dbReference type="InterPro" id="IPR001173">
    <property type="entry name" value="Glyco_trans_2-like"/>
</dbReference>
<dbReference type="Pfam" id="PF00535">
    <property type="entry name" value="Glycos_transf_2"/>
    <property type="match status" value="1"/>
</dbReference>
<dbReference type="GO" id="GO:0044010">
    <property type="term" value="P:single-species biofilm formation"/>
    <property type="evidence" value="ECO:0007669"/>
    <property type="project" value="TreeGrafter"/>
</dbReference>
<dbReference type="InterPro" id="IPR029044">
    <property type="entry name" value="Nucleotide-diphossugar_trans"/>
</dbReference>
<dbReference type="SUPFAM" id="SSF53448">
    <property type="entry name" value="Nucleotide-diphospho-sugar transferases"/>
    <property type="match status" value="1"/>
</dbReference>
<dbReference type="STRING" id="1572751.PK98_11725"/>
<sequence>MAPARRRAAVSISVVIPAYNAAPWLVDAIASVAAQDVPAEVIVVDDGSTDDTVAVAERAGVRVLRHPAARGPSAARNSGARAATGDAVLFLDADDRLLPGALAAAAACRTAHPAAAFVYGAHRRVDAAWRPLTPAVLVRCEPDARLAFLRTNCVGMIASALFDRAKLLEAGGFDEALRQCEDYDLFLRLALRWPVACHVRLMAEYRIHGTNASGDPARVLAAAWAVQARHEPADPAGRAAVARGRREWAVAYALAAWRDIAGLSPARIAGQRWRMARLAPAASLIAAATWAARRILPQAAFARVKRRLTGTPQPGRANLGDLDRPTPISPNFGYDRGTPIDRFYIERFLDRHRADITGRVLEVGDAAYSQQFGGAAITRQDVLHAHAENPEATIVGDLGQPGLLPADAFDCMVLTQTLMLVWDMPAAAAELYRALKPGGVLLLTVPGTSSVDRGEWGANWFWSLTGSSVTRMFEGLFGAENMTLRVEGNVYAATCFLHGLAQEEVRTDWLEQADTAYPMVVTLRAVKAG</sequence>
<protein>
    <recommendedName>
        <fullName evidence="1">Glycosyltransferase 2-like domain-containing protein</fullName>
    </recommendedName>
</protein>
<feature type="domain" description="Glycosyltransferase 2-like" evidence="1">
    <location>
        <begin position="13"/>
        <end position="119"/>
    </location>
</feature>
<keyword evidence="3" id="KW-1185">Reference proteome</keyword>
<accession>A0A0B2BXR2</accession>
<dbReference type="PANTHER" id="PTHR43685">
    <property type="entry name" value="GLYCOSYLTRANSFERASE"/>
    <property type="match status" value="1"/>
</dbReference>
<dbReference type="PANTHER" id="PTHR43685:SF2">
    <property type="entry name" value="GLYCOSYLTRANSFERASE 2-LIKE DOMAIN-CONTAINING PROTEIN"/>
    <property type="match status" value="1"/>
</dbReference>
<comment type="caution">
    <text evidence="2">The sequence shown here is derived from an EMBL/GenBank/DDBJ whole genome shotgun (WGS) entry which is preliminary data.</text>
</comment>
<name>A0A0B2BXR2_9SPHN</name>
<dbReference type="Proteomes" id="UP000030988">
    <property type="component" value="Unassembled WGS sequence"/>
</dbReference>